<evidence type="ECO:0000313" key="2">
    <source>
        <dbReference type="Proteomes" id="UP000299102"/>
    </source>
</evidence>
<evidence type="ECO:0000313" key="1">
    <source>
        <dbReference type="EMBL" id="GBP92911.1"/>
    </source>
</evidence>
<protein>
    <submittedName>
        <fullName evidence="1">Uncharacterized protein</fullName>
    </submittedName>
</protein>
<proteinExistence type="predicted"/>
<dbReference type="EMBL" id="BGZK01002321">
    <property type="protein sequence ID" value="GBP92911.1"/>
    <property type="molecule type" value="Genomic_DNA"/>
</dbReference>
<reference evidence="1 2" key="1">
    <citation type="journal article" date="2019" name="Commun. Biol.">
        <title>The bagworm genome reveals a unique fibroin gene that provides high tensile strength.</title>
        <authorList>
            <person name="Kono N."/>
            <person name="Nakamura H."/>
            <person name="Ohtoshi R."/>
            <person name="Tomita M."/>
            <person name="Numata K."/>
            <person name="Arakawa K."/>
        </authorList>
    </citation>
    <scope>NUCLEOTIDE SEQUENCE [LARGE SCALE GENOMIC DNA]</scope>
</reference>
<dbReference type="STRING" id="151549.A0A4C1ZVM2"/>
<dbReference type="InterPro" id="IPR043128">
    <property type="entry name" value="Rev_trsase/Diguanyl_cyclase"/>
</dbReference>
<dbReference type="Proteomes" id="UP000299102">
    <property type="component" value="Unassembled WGS sequence"/>
</dbReference>
<dbReference type="SUPFAM" id="SSF56672">
    <property type="entry name" value="DNA/RNA polymerases"/>
    <property type="match status" value="1"/>
</dbReference>
<keyword evidence="2" id="KW-1185">Reference proteome</keyword>
<dbReference type="Gene3D" id="3.40.50.1820">
    <property type="entry name" value="alpha/beta hydrolase"/>
    <property type="match status" value="1"/>
</dbReference>
<name>A0A4C1ZVM2_EUMVA</name>
<gene>
    <name evidence="1" type="ORF">EVAR_57281_1</name>
</gene>
<dbReference type="SUPFAM" id="SSF53474">
    <property type="entry name" value="alpha/beta-Hydrolases"/>
    <property type="match status" value="1"/>
</dbReference>
<dbReference type="AlphaFoldDB" id="A0A4C1ZVM2"/>
<dbReference type="InterPro" id="IPR043502">
    <property type="entry name" value="DNA/RNA_pol_sf"/>
</dbReference>
<sequence length="235" mass="27632">MDSMSYKMIKQTCAFANFAKCGNPTPPGSKLGVTWLQYDPRNRNYLDIGETLTPGRDLGEKMYQFWQSVYDEKVYKENAETNYELPMKWRSKEISKERPTSNNAIDVKSLDVAVTEPRTYWLRDRDDARRNLAPSRKISANVNGRAQCDFRRVIWEMYKDSYPIPRTGDLIMWLSKAKYFARLDLLSEYWQMVVNEKYKPNTAWLTPSSVSEVTVENLEDDEKIIVTHFKLRSDY</sequence>
<dbReference type="GO" id="GO:0071897">
    <property type="term" value="P:DNA biosynthetic process"/>
    <property type="evidence" value="ECO:0007669"/>
    <property type="project" value="UniProtKB-ARBA"/>
</dbReference>
<dbReference type="Gene3D" id="3.30.70.270">
    <property type="match status" value="1"/>
</dbReference>
<dbReference type="InterPro" id="IPR029058">
    <property type="entry name" value="AB_hydrolase_fold"/>
</dbReference>
<organism evidence="1 2">
    <name type="scientific">Eumeta variegata</name>
    <name type="common">Bagworm moth</name>
    <name type="synonym">Eumeta japonica</name>
    <dbReference type="NCBI Taxonomy" id="151549"/>
    <lineage>
        <taxon>Eukaryota</taxon>
        <taxon>Metazoa</taxon>
        <taxon>Ecdysozoa</taxon>
        <taxon>Arthropoda</taxon>
        <taxon>Hexapoda</taxon>
        <taxon>Insecta</taxon>
        <taxon>Pterygota</taxon>
        <taxon>Neoptera</taxon>
        <taxon>Endopterygota</taxon>
        <taxon>Lepidoptera</taxon>
        <taxon>Glossata</taxon>
        <taxon>Ditrysia</taxon>
        <taxon>Tineoidea</taxon>
        <taxon>Psychidae</taxon>
        <taxon>Oiketicinae</taxon>
        <taxon>Eumeta</taxon>
    </lineage>
</organism>
<comment type="caution">
    <text evidence="1">The sequence shown here is derived from an EMBL/GenBank/DDBJ whole genome shotgun (WGS) entry which is preliminary data.</text>
</comment>
<accession>A0A4C1ZVM2</accession>